<comment type="caution">
    <text evidence="2">The sequence shown here is derived from an EMBL/GenBank/DDBJ whole genome shotgun (WGS) entry which is preliminary data.</text>
</comment>
<feature type="signal peptide" evidence="1">
    <location>
        <begin position="1"/>
        <end position="23"/>
    </location>
</feature>
<evidence type="ECO:0000313" key="3">
    <source>
        <dbReference type="Proteomes" id="UP000198406"/>
    </source>
</evidence>
<evidence type="ECO:0000256" key="1">
    <source>
        <dbReference type="SAM" id="SignalP"/>
    </source>
</evidence>
<feature type="chain" id="PRO_5013165237" description="Methyltransferase type 11 domain-containing protein" evidence="1">
    <location>
        <begin position="24"/>
        <end position="266"/>
    </location>
</feature>
<dbReference type="EMBL" id="BDSP01000136">
    <property type="protein sequence ID" value="GAX19190.1"/>
    <property type="molecule type" value="Genomic_DNA"/>
</dbReference>
<sequence>MVEHKTVNSWLFMLFGIVHRSQSLLAPASRRDFLDRIAYLSSSSVFTSSSAEASFRTSAYGKQEYTNSITASKDTNLSPAEAYDTIRDRVPLKKDGVALDLGAGAGLSTQVLYESGYTTIDAVDWSIAAWETSVLEQPNSVRFFELSDQEFFNYIRPTQRRYDAIVYNFAVNSEKAVAIAKTYLNDGGVLLAPCNDRRDYWYKQSYLLLNSNGDIVWKSQPEVGAWSVQFQPDVESKTCTGIWCGTFNGFEDQRKLRKLKINSSFL</sequence>
<protein>
    <recommendedName>
        <fullName evidence="4">Methyltransferase type 11 domain-containing protein</fullName>
    </recommendedName>
</protein>
<dbReference type="Proteomes" id="UP000198406">
    <property type="component" value="Unassembled WGS sequence"/>
</dbReference>
<dbReference type="AlphaFoldDB" id="A0A1Z5JYU2"/>
<evidence type="ECO:0000313" key="2">
    <source>
        <dbReference type="EMBL" id="GAX19190.1"/>
    </source>
</evidence>
<dbReference type="SUPFAM" id="SSF53335">
    <property type="entry name" value="S-adenosyl-L-methionine-dependent methyltransferases"/>
    <property type="match status" value="1"/>
</dbReference>
<name>A0A1Z5JYU2_FISSO</name>
<evidence type="ECO:0008006" key="4">
    <source>
        <dbReference type="Google" id="ProtNLM"/>
    </source>
</evidence>
<reference evidence="2 3" key="1">
    <citation type="journal article" date="2015" name="Plant Cell">
        <title>Oil accumulation by the oleaginous diatom Fistulifera solaris as revealed by the genome and transcriptome.</title>
        <authorList>
            <person name="Tanaka T."/>
            <person name="Maeda Y."/>
            <person name="Veluchamy A."/>
            <person name="Tanaka M."/>
            <person name="Abida H."/>
            <person name="Marechal E."/>
            <person name="Bowler C."/>
            <person name="Muto M."/>
            <person name="Sunaga Y."/>
            <person name="Tanaka M."/>
            <person name="Yoshino T."/>
            <person name="Taniguchi T."/>
            <person name="Fukuda Y."/>
            <person name="Nemoto M."/>
            <person name="Matsumoto M."/>
            <person name="Wong P.S."/>
            <person name="Aburatani S."/>
            <person name="Fujibuchi W."/>
        </authorList>
    </citation>
    <scope>NUCLEOTIDE SEQUENCE [LARGE SCALE GENOMIC DNA]</scope>
    <source>
        <strain evidence="2 3">JPCC DA0580</strain>
    </source>
</reference>
<dbReference type="OrthoDB" id="41797at2759"/>
<keyword evidence="3" id="KW-1185">Reference proteome</keyword>
<dbReference type="InterPro" id="IPR029063">
    <property type="entry name" value="SAM-dependent_MTases_sf"/>
</dbReference>
<dbReference type="InParanoid" id="A0A1Z5JYU2"/>
<dbReference type="Gene3D" id="3.40.50.150">
    <property type="entry name" value="Vaccinia Virus protein VP39"/>
    <property type="match status" value="1"/>
</dbReference>
<gene>
    <name evidence="2" type="ORF">FisN_4Lh225</name>
</gene>
<keyword evidence="1" id="KW-0732">Signal</keyword>
<dbReference type="CDD" id="cd02440">
    <property type="entry name" value="AdoMet_MTases"/>
    <property type="match status" value="1"/>
</dbReference>
<organism evidence="2 3">
    <name type="scientific">Fistulifera solaris</name>
    <name type="common">Oleaginous diatom</name>
    <dbReference type="NCBI Taxonomy" id="1519565"/>
    <lineage>
        <taxon>Eukaryota</taxon>
        <taxon>Sar</taxon>
        <taxon>Stramenopiles</taxon>
        <taxon>Ochrophyta</taxon>
        <taxon>Bacillariophyta</taxon>
        <taxon>Bacillariophyceae</taxon>
        <taxon>Bacillariophycidae</taxon>
        <taxon>Naviculales</taxon>
        <taxon>Naviculaceae</taxon>
        <taxon>Fistulifera</taxon>
    </lineage>
</organism>
<proteinExistence type="predicted"/>
<accession>A0A1Z5JYU2</accession>